<dbReference type="Gene3D" id="3.50.50.60">
    <property type="entry name" value="FAD/NAD(P)-binding domain"/>
    <property type="match status" value="1"/>
</dbReference>
<dbReference type="GO" id="GO:0071949">
    <property type="term" value="F:FAD binding"/>
    <property type="evidence" value="ECO:0007669"/>
    <property type="project" value="InterPro"/>
</dbReference>
<keyword evidence="2" id="KW-0560">Oxidoreductase</keyword>
<dbReference type="SUPFAM" id="SSF51905">
    <property type="entry name" value="FAD/NAD(P)-binding domain"/>
    <property type="match status" value="1"/>
</dbReference>
<protein>
    <submittedName>
        <fullName evidence="2">FAD-dependent monooxygenase</fullName>
    </submittedName>
</protein>
<feature type="domain" description="FAD-binding" evidence="1">
    <location>
        <begin position="9"/>
        <end position="347"/>
    </location>
</feature>
<dbReference type="InterPro" id="IPR036188">
    <property type="entry name" value="FAD/NAD-bd_sf"/>
</dbReference>
<dbReference type="RefSeq" id="WP_171740694.1">
    <property type="nucleotide sequence ID" value="NZ_CP053435.1"/>
</dbReference>
<keyword evidence="3" id="KW-1185">Reference proteome</keyword>
<organism evidence="2 3">
    <name type="scientific">Spirosoma taeanense</name>
    <dbReference type="NCBI Taxonomy" id="2735870"/>
    <lineage>
        <taxon>Bacteria</taxon>
        <taxon>Pseudomonadati</taxon>
        <taxon>Bacteroidota</taxon>
        <taxon>Cytophagia</taxon>
        <taxon>Cytophagales</taxon>
        <taxon>Cytophagaceae</taxon>
        <taxon>Spirosoma</taxon>
    </lineage>
</organism>
<dbReference type="KEGG" id="stae:HNV11_16425"/>
<reference evidence="2 3" key="1">
    <citation type="submission" date="2020-05" db="EMBL/GenBank/DDBJ databases">
        <title>Genome sequencing of Spirosoma sp. TS118.</title>
        <authorList>
            <person name="Lee J.-H."/>
            <person name="Jeong S."/>
            <person name="Zhao L."/>
            <person name="Jung J.-H."/>
            <person name="Kim M.-K."/>
            <person name="Lim S."/>
        </authorList>
    </citation>
    <scope>NUCLEOTIDE SEQUENCE [LARGE SCALE GENOMIC DNA]</scope>
    <source>
        <strain evidence="2 3">TS118</strain>
    </source>
</reference>
<dbReference type="Pfam" id="PF01494">
    <property type="entry name" value="FAD_binding_3"/>
    <property type="match status" value="1"/>
</dbReference>
<dbReference type="InterPro" id="IPR002938">
    <property type="entry name" value="FAD-bd"/>
</dbReference>
<dbReference type="PANTHER" id="PTHR43422:SF3">
    <property type="entry name" value="THIAMINE THIAZOLE SYNTHASE"/>
    <property type="match status" value="1"/>
</dbReference>
<dbReference type="Proteomes" id="UP000502756">
    <property type="component" value="Chromosome"/>
</dbReference>
<dbReference type="EMBL" id="CP053435">
    <property type="protein sequence ID" value="QJW90849.1"/>
    <property type="molecule type" value="Genomic_DNA"/>
</dbReference>
<evidence type="ECO:0000313" key="2">
    <source>
        <dbReference type="EMBL" id="QJW90849.1"/>
    </source>
</evidence>
<gene>
    <name evidence="2" type="ORF">HNV11_16425</name>
</gene>
<sequence length="467" mass="52777">MNKPLKGNQAIVIGSSMAGLITARVLADHFRQVILLEKDETDDEPKPRKGVPQGHHLHGLLAQGRTLLETFYPGLGDELIADGAITGDMGESMRWYHFGGYKKKFSSGLKGLLMSRPLLEIHVRRRTVQLPNVTLRMGCQVRELMTDVTGQRVTGVRLETLGQEVIRRESLEADLIVDASGRGSASLRWLTALGYHKPPEEEVKIGLSYATRLYRREVDPLGQVELIMVAPEPPHDKRGCFAFPIEDNRWIVTMSGILHESCPKDPDAFLDFTKSLCAPDIYELLQTSEPLSDIVLYKFPCSLRRHYEQLKAFPDRYLVVGDAVCSFNPIFGQGMTSAVLQAQTLDRCLQNSKTLDGLWKPYFKAIAKVVDSPWQAATGEDFRYPEAEGQRPPGFELLNRYTEAVHRATQRDTVVYKAFLEVMNLMRPPQSLMRPTIFWRVMKDKMLHQRQSKNRREGIAETVSAPA</sequence>
<accession>A0A6M5YA33</accession>
<dbReference type="GO" id="GO:0004497">
    <property type="term" value="F:monooxygenase activity"/>
    <property type="evidence" value="ECO:0007669"/>
    <property type="project" value="UniProtKB-KW"/>
</dbReference>
<dbReference type="AlphaFoldDB" id="A0A6M5YA33"/>
<evidence type="ECO:0000259" key="1">
    <source>
        <dbReference type="Pfam" id="PF01494"/>
    </source>
</evidence>
<proteinExistence type="predicted"/>
<keyword evidence="2" id="KW-0503">Monooxygenase</keyword>
<dbReference type="PANTHER" id="PTHR43422">
    <property type="entry name" value="THIAMINE THIAZOLE SYNTHASE"/>
    <property type="match status" value="1"/>
</dbReference>
<evidence type="ECO:0000313" key="3">
    <source>
        <dbReference type="Proteomes" id="UP000502756"/>
    </source>
</evidence>
<name>A0A6M5YA33_9BACT</name>